<protein>
    <recommendedName>
        <fullName evidence="1">DUF5641 domain-containing protein</fullName>
    </recommendedName>
</protein>
<gene>
    <name evidence="2" type="ORF">HERILL_LOCUS7439</name>
</gene>
<dbReference type="Proteomes" id="UP000594454">
    <property type="component" value="Chromosome 3"/>
</dbReference>
<feature type="domain" description="DUF5641" evidence="1">
    <location>
        <begin position="53"/>
        <end position="141"/>
    </location>
</feature>
<sequence>METILNSRSLTFLSSEPDDLAAFTSGHFLINEPLKATIHPHARKTKGDLNTLWKLVSHIKEEFWKRWSQEYLTELQLLNKWKMMAENIEIVIIIEDIIPIMKWPLGRIIKVHYGDDGLAKETEIRMKSGILKHEIHKLAPLVKLPAQNTEKTMTYLEETRQCRKGNHQEGEVAQDT</sequence>
<evidence type="ECO:0000259" key="1">
    <source>
        <dbReference type="Pfam" id="PF18701"/>
    </source>
</evidence>
<accession>A0A7R8UPI9</accession>
<organism evidence="2 3">
    <name type="scientific">Hermetia illucens</name>
    <name type="common">Black soldier fly</name>
    <dbReference type="NCBI Taxonomy" id="343691"/>
    <lineage>
        <taxon>Eukaryota</taxon>
        <taxon>Metazoa</taxon>
        <taxon>Ecdysozoa</taxon>
        <taxon>Arthropoda</taxon>
        <taxon>Hexapoda</taxon>
        <taxon>Insecta</taxon>
        <taxon>Pterygota</taxon>
        <taxon>Neoptera</taxon>
        <taxon>Endopterygota</taxon>
        <taxon>Diptera</taxon>
        <taxon>Brachycera</taxon>
        <taxon>Stratiomyomorpha</taxon>
        <taxon>Stratiomyidae</taxon>
        <taxon>Hermetiinae</taxon>
        <taxon>Hermetia</taxon>
    </lineage>
</organism>
<evidence type="ECO:0000313" key="2">
    <source>
        <dbReference type="EMBL" id="CAD7084551.1"/>
    </source>
</evidence>
<dbReference type="PANTHER" id="PTHR47331">
    <property type="entry name" value="PHD-TYPE DOMAIN-CONTAINING PROTEIN"/>
    <property type="match status" value="1"/>
</dbReference>
<dbReference type="InParanoid" id="A0A7R8UPI9"/>
<reference evidence="2 3" key="1">
    <citation type="submission" date="2020-11" db="EMBL/GenBank/DDBJ databases">
        <authorList>
            <person name="Wallbank WR R."/>
            <person name="Pardo Diaz C."/>
            <person name="Kozak K."/>
            <person name="Martin S."/>
            <person name="Jiggins C."/>
            <person name="Moest M."/>
            <person name="Warren A I."/>
            <person name="Generalovic N T."/>
            <person name="Byers J.R.P. K."/>
            <person name="Montejo-Kovacevich G."/>
            <person name="Yen C E."/>
        </authorList>
    </citation>
    <scope>NUCLEOTIDE SEQUENCE [LARGE SCALE GENOMIC DNA]</scope>
</reference>
<dbReference type="AlphaFoldDB" id="A0A7R8UPI9"/>
<dbReference type="EMBL" id="LR899011">
    <property type="protein sequence ID" value="CAD7084551.1"/>
    <property type="molecule type" value="Genomic_DNA"/>
</dbReference>
<keyword evidence="3" id="KW-1185">Reference proteome</keyword>
<proteinExistence type="predicted"/>
<dbReference type="Pfam" id="PF18701">
    <property type="entry name" value="DUF5641"/>
    <property type="match status" value="1"/>
</dbReference>
<dbReference type="InterPro" id="IPR040676">
    <property type="entry name" value="DUF5641"/>
</dbReference>
<name>A0A7R8UPI9_HERIL</name>
<evidence type="ECO:0000313" key="3">
    <source>
        <dbReference type="Proteomes" id="UP000594454"/>
    </source>
</evidence>
<dbReference type="OrthoDB" id="7763962at2759"/>